<proteinExistence type="predicted"/>
<accession>A0A9P5X8P9</accession>
<dbReference type="Proteomes" id="UP000807342">
    <property type="component" value="Unassembled WGS sequence"/>
</dbReference>
<dbReference type="AlphaFoldDB" id="A0A9P5X8P9"/>
<evidence type="ECO:0000313" key="1">
    <source>
        <dbReference type="EMBL" id="KAF9446898.1"/>
    </source>
</evidence>
<sequence>MGAGENIFRSSMRAYISCNPIQIRFLASMYLVADQTPEHRKFSHCEYSELLLPTSGRRWCRTPEELNLVEPSNLAKTALFQHSYRVSVRQFRCGVATFMVRVIFTKFTQLKLHGRCAFGVFMVFCSHSSPASTQSSATRFAEHVDPIMTDIEMPIQSRRVATQQTALSIHPSPHPEITFWLWPSLLAVPALKRRESSI</sequence>
<comment type="caution">
    <text evidence="1">The sequence shown here is derived from an EMBL/GenBank/DDBJ whole genome shotgun (WGS) entry which is preliminary data.</text>
</comment>
<keyword evidence="2" id="KW-1185">Reference proteome</keyword>
<reference evidence="1" key="1">
    <citation type="submission" date="2020-11" db="EMBL/GenBank/DDBJ databases">
        <authorList>
            <consortium name="DOE Joint Genome Institute"/>
            <person name="Ahrendt S."/>
            <person name="Riley R."/>
            <person name="Andreopoulos W."/>
            <person name="Labutti K."/>
            <person name="Pangilinan J."/>
            <person name="Ruiz-Duenas F.J."/>
            <person name="Barrasa J.M."/>
            <person name="Sanchez-Garcia M."/>
            <person name="Camarero S."/>
            <person name="Miyauchi S."/>
            <person name="Serrano A."/>
            <person name="Linde D."/>
            <person name="Babiker R."/>
            <person name="Drula E."/>
            <person name="Ayuso-Fernandez I."/>
            <person name="Pacheco R."/>
            <person name="Padilla G."/>
            <person name="Ferreira P."/>
            <person name="Barriuso J."/>
            <person name="Kellner H."/>
            <person name="Castanera R."/>
            <person name="Alfaro M."/>
            <person name="Ramirez L."/>
            <person name="Pisabarro A.G."/>
            <person name="Kuo A."/>
            <person name="Tritt A."/>
            <person name="Lipzen A."/>
            <person name="He G."/>
            <person name="Yan M."/>
            <person name="Ng V."/>
            <person name="Cullen D."/>
            <person name="Martin F."/>
            <person name="Rosso M.-N."/>
            <person name="Henrissat B."/>
            <person name="Hibbett D."/>
            <person name="Martinez A.T."/>
            <person name="Grigoriev I.V."/>
        </authorList>
    </citation>
    <scope>NUCLEOTIDE SEQUENCE</scope>
    <source>
        <strain evidence="1">MF-IS2</strain>
    </source>
</reference>
<name>A0A9P5X8P9_9AGAR</name>
<dbReference type="EMBL" id="MU151224">
    <property type="protein sequence ID" value="KAF9446898.1"/>
    <property type="molecule type" value="Genomic_DNA"/>
</dbReference>
<protein>
    <submittedName>
        <fullName evidence="1">Uncharacterized protein</fullName>
    </submittedName>
</protein>
<evidence type="ECO:0000313" key="2">
    <source>
        <dbReference type="Proteomes" id="UP000807342"/>
    </source>
</evidence>
<organism evidence="1 2">
    <name type="scientific">Macrolepiota fuliginosa MF-IS2</name>
    <dbReference type="NCBI Taxonomy" id="1400762"/>
    <lineage>
        <taxon>Eukaryota</taxon>
        <taxon>Fungi</taxon>
        <taxon>Dikarya</taxon>
        <taxon>Basidiomycota</taxon>
        <taxon>Agaricomycotina</taxon>
        <taxon>Agaricomycetes</taxon>
        <taxon>Agaricomycetidae</taxon>
        <taxon>Agaricales</taxon>
        <taxon>Agaricineae</taxon>
        <taxon>Agaricaceae</taxon>
        <taxon>Macrolepiota</taxon>
    </lineage>
</organism>
<gene>
    <name evidence="1" type="ORF">P691DRAFT_155977</name>
</gene>